<dbReference type="InterPro" id="IPR019308">
    <property type="entry name" value="TMEM214"/>
</dbReference>
<gene>
    <name evidence="2" type="ORF">HHI36_003623</name>
</gene>
<evidence type="ECO:0000313" key="3">
    <source>
        <dbReference type="Proteomes" id="UP001516400"/>
    </source>
</evidence>
<feature type="compositionally biased region" description="Low complexity" evidence="1">
    <location>
        <begin position="30"/>
        <end position="41"/>
    </location>
</feature>
<sequence>MKDSRNRSRSPIRSNSTRNSRNTNKKMASKSKSGNKQQQKQQQKEVKKATSGGFPVKTFLFLFTVLGAVIYADVETSGSWKDSNTALLLKKYHVCEYSHKVINTTRDGIRWVNSEIDKQFPGYEQKLHETLEPYGEMLSDVGVISYNIASNTKNAFLVGVGTVITKIEEQAPGLVENTVDGIRTVLKNTVNFTKRSANYLKEEVFVGKLAPEHVGKVIVEALNTTQQMVNQYYVWAYEKVRTVIK</sequence>
<organism evidence="2 3">
    <name type="scientific">Cryptolaemus montrouzieri</name>
    <dbReference type="NCBI Taxonomy" id="559131"/>
    <lineage>
        <taxon>Eukaryota</taxon>
        <taxon>Metazoa</taxon>
        <taxon>Ecdysozoa</taxon>
        <taxon>Arthropoda</taxon>
        <taxon>Hexapoda</taxon>
        <taxon>Insecta</taxon>
        <taxon>Pterygota</taxon>
        <taxon>Neoptera</taxon>
        <taxon>Endopterygota</taxon>
        <taxon>Coleoptera</taxon>
        <taxon>Polyphaga</taxon>
        <taxon>Cucujiformia</taxon>
        <taxon>Coccinelloidea</taxon>
        <taxon>Coccinellidae</taxon>
        <taxon>Scymninae</taxon>
        <taxon>Scymnini</taxon>
        <taxon>Cryptolaemus</taxon>
    </lineage>
</organism>
<evidence type="ECO:0000313" key="2">
    <source>
        <dbReference type="EMBL" id="KAL3289187.1"/>
    </source>
</evidence>
<dbReference type="Proteomes" id="UP001516400">
    <property type="component" value="Unassembled WGS sequence"/>
</dbReference>
<proteinExistence type="predicted"/>
<feature type="compositionally biased region" description="Low complexity" evidence="1">
    <location>
        <begin position="9"/>
        <end position="22"/>
    </location>
</feature>
<dbReference type="EMBL" id="JABFTP020000185">
    <property type="protein sequence ID" value="KAL3289187.1"/>
    <property type="molecule type" value="Genomic_DNA"/>
</dbReference>
<dbReference type="AlphaFoldDB" id="A0ABD2PEF7"/>
<dbReference type="Pfam" id="PF10151">
    <property type="entry name" value="TMEM214"/>
    <property type="match status" value="1"/>
</dbReference>
<name>A0ABD2PEF7_9CUCU</name>
<comment type="caution">
    <text evidence="2">The sequence shown here is derived from an EMBL/GenBank/DDBJ whole genome shotgun (WGS) entry which is preliminary data.</text>
</comment>
<keyword evidence="3" id="KW-1185">Reference proteome</keyword>
<feature type="region of interest" description="Disordered" evidence="1">
    <location>
        <begin position="1"/>
        <end position="49"/>
    </location>
</feature>
<protein>
    <submittedName>
        <fullName evidence="2">Uncharacterized protein</fullName>
    </submittedName>
</protein>
<evidence type="ECO:0000256" key="1">
    <source>
        <dbReference type="SAM" id="MobiDB-lite"/>
    </source>
</evidence>
<reference evidence="2 3" key="1">
    <citation type="journal article" date="2021" name="BMC Biol.">
        <title>Horizontally acquired antibacterial genes associated with adaptive radiation of ladybird beetles.</title>
        <authorList>
            <person name="Li H.S."/>
            <person name="Tang X.F."/>
            <person name="Huang Y.H."/>
            <person name="Xu Z.Y."/>
            <person name="Chen M.L."/>
            <person name="Du X.Y."/>
            <person name="Qiu B.Y."/>
            <person name="Chen P.T."/>
            <person name="Zhang W."/>
            <person name="Slipinski A."/>
            <person name="Escalona H.E."/>
            <person name="Waterhouse R.M."/>
            <person name="Zwick A."/>
            <person name="Pang H."/>
        </authorList>
    </citation>
    <scope>NUCLEOTIDE SEQUENCE [LARGE SCALE GENOMIC DNA]</scope>
    <source>
        <strain evidence="2">SYSU2018</strain>
    </source>
</reference>
<accession>A0ABD2PEF7</accession>